<dbReference type="GO" id="GO:0016020">
    <property type="term" value="C:membrane"/>
    <property type="evidence" value="ECO:0007669"/>
    <property type="project" value="InterPro"/>
</dbReference>
<evidence type="ECO:0000256" key="5">
    <source>
        <dbReference type="PIRSR" id="PIRSR617512-1"/>
    </source>
</evidence>
<keyword evidence="3 6" id="KW-0634">PQQ</keyword>
<feature type="binding site" evidence="6">
    <location>
        <position position="364"/>
    </location>
    <ligand>
        <name>pyrroloquinoline quinone</name>
        <dbReference type="ChEBI" id="CHEBI:58442"/>
    </ligand>
</feature>
<evidence type="ECO:0000256" key="4">
    <source>
        <dbReference type="ARBA" id="ARBA00023002"/>
    </source>
</evidence>
<proteinExistence type="inferred from homology"/>
<keyword evidence="4" id="KW-0560">Oxidoreductase</keyword>
<dbReference type="Gene3D" id="2.140.10.10">
    <property type="entry name" value="Quinoprotein alcohol dehydrogenase-like superfamily"/>
    <property type="match status" value="1"/>
</dbReference>
<feature type="domain" description="Pyrrolo-quinoline quinone repeat" evidence="9">
    <location>
        <begin position="499"/>
        <end position="558"/>
    </location>
</feature>
<evidence type="ECO:0000259" key="9">
    <source>
        <dbReference type="Pfam" id="PF01011"/>
    </source>
</evidence>
<dbReference type="STRING" id="595536.GCA_000178815_02013"/>
<organism evidence="10 11">
    <name type="scientific">Methylosinus trichosporium (strain ATCC 35070 / NCIMB 11131 / UNIQEM 75 / OB3b)</name>
    <dbReference type="NCBI Taxonomy" id="595536"/>
    <lineage>
        <taxon>Bacteria</taxon>
        <taxon>Pseudomonadati</taxon>
        <taxon>Pseudomonadota</taxon>
        <taxon>Alphaproteobacteria</taxon>
        <taxon>Hyphomicrobiales</taxon>
        <taxon>Methylocystaceae</taxon>
        <taxon>Methylosinus</taxon>
    </lineage>
</organism>
<feature type="binding site" evidence="6">
    <location>
        <position position="567"/>
    </location>
    <ligand>
        <name>pyrroloquinoline quinone</name>
        <dbReference type="ChEBI" id="CHEBI:58442"/>
    </ligand>
</feature>
<dbReference type="PANTHER" id="PTHR32303">
    <property type="entry name" value="QUINOPROTEIN ALCOHOL DEHYDROGENASE (CYTOCHROME C)"/>
    <property type="match status" value="1"/>
</dbReference>
<dbReference type="GO" id="GO:0016614">
    <property type="term" value="F:oxidoreductase activity, acting on CH-OH group of donors"/>
    <property type="evidence" value="ECO:0007669"/>
    <property type="project" value="InterPro"/>
</dbReference>
<feature type="domain" description="Pyrrolo-quinoline quinone repeat" evidence="9">
    <location>
        <begin position="54"/>
        <end position="379"/>
    </location>
</feature>
<keyword evidence="7" id="KW-0106">Calcium</keyword>
<dbReference type="AlphaFoldDB" id="A0A2D2D2I4"/>
<comment type="cofactor">
    <cofactor evidence="7">
        <name>Ca(2+)</name>
        <dbReference type="ChEBI" id="CHEBI:29108"/>
    </cofactor>
    <text evidence="7">Binds 1 Ca(2+) ion per subunit.</text>
</comment>
<evidence type="ECO:0000256" key="2">
    <source>
        <dbReference type="ARBA" id="ARBA00022723"/>
    </source>
</evidence>
<dbReference type="Pfam" id="PF01011">
    <property type="entry name" value="PQQ"/>
    <property type="match status" value="2"/>
</dbReference>
<keyword evidence="8" id="KW-1015">Disulfide bond</keyword>
<feature type="binding site" evidence="7">
    <location>
        <position position="337"/>
    </location>
    <ligand>
        <name>Ca(2+)</name>
        <dbReference type="ChEBI" id="CHEBI:29108"/>
    </ligand>
</feature>
<gene>
    <name evidence="10" type="ORF">CQW49_15840</name>
</gene>
<reference evidence="11" key="1">
    <citation type="submission" date="2017-10" db="EMBL/GenBank/DDBJ databases">
        <title>Completed PacBio SMRT sequence of Methylosinus trichosporium OB3b reveals presence of a third large plasmid.</title>
        <authorList>
            <person name="Charles T.C."/>
            <person name="Lynch M.D.J."/>
            <person name="Heil J.R."/>
            <person name="Cheng J."/>
        </authorList>
    </citation>
    <scope>NUCLEOTIDE SEQUENCE [LARGE SCALE GENOMIC DNA]</scope>
    <source>
        <strain evidence="11">OB3b</strain>
    </source>
</reference>
<evidence type="ECO:0000256" key="1">
    <source>
        <dbReference type="ARBA" id="ARBA00008156"/>
    </source>
</evidence>
<evidence type="ECO:0000256" key="3">
    <source>
        <dbReference type="ARBA" id="ARBA00022891"/>
    </source>
</evidence>
<dbReference type="EMBL" id="CP023737">
    <property type="protein sequence ID" value="ATQ69188.1"/>
    <property type="molecule type" value="Genomic_DNA"/>
</dbReference>
<dbReference type="Proteomes" id="UP000230709">
    <property type="component" value="Chromosome"/>
</dbReference>
<accession>A0A2D2D2I4</accession>
<feature type="binding site" evidence="6">
    <location>
        <position position="149"/>
    </location>
    <ligand>
        <name>pyrroloquinoline quinone</name>
        <dbReference type="ChEBI" id="CHEBI:58442"/>
    </ligand>
</feature>
<evidence type="ECO:0000313" key="10">
    <source>
        <dbReference type="EMBL" id="ATQ69188.1"/>
    </source>
</evidence>
<evidence type="ECO:0000256" key="8">
    <source>
        <dbReference type="PIRSR" id="PIRSR617512-4"/>
    </source>
</evidence>
<dbReference type="InterPro" id="IPR011047">
    <property type="entry name" value="Quinoprotein_ADH-like_sf"/>
</dbReference>
<dbReference type="InterPro" id="IPR018391">
    <property type="entry name" value="PQQ_b-propeller_rpt"/>
</dbReference>
<keyword evidence="11" id="KW-1185">Reference proteome</keyword>
<dbReference type="SMART" id="SM00564">
    <property type="entry name" value="PQQ"/>
    <property type="match status" value="3"/>
</dbReference>
<dbReference type="SUPFAM" id="SSF50998">
    <property type="entry name" value="Quinoprotein alcohol dehydrogenase-like"/>
    <property type="match status" value="1"/>
</dbReference>
<dbReference type="GO" id="GO:0005509">
    <property type="term" value="F:calcium ion binding"/>
    <property type="evidence" value="ECO:0007669"/>
    <property type="project" value="InterPro"/>
</dbReference>
<dbReference type="PANTHER" id="PTHR32303:SF4">
    <property type="entry name" value="QUINOPROTEIN GLUCOSE DEHYDROGENASE"/>
    <property type="match status" value="1"/>
</dbReference>
<comment type="cofactor">
    <cofactor evidence="6">
        <name>pyrroloquinoline quinone</name>
        <dbReference type="ChEBI" id="CHEBI:58442"/>
    </cofactor>
    <text evidence="6">Binds 1 PQQ group per subunit.</text>
</comment>
<feature type="active site" description="Proton acceptor" evidence="5">
    <location>
        <position position="337"/>
    </location>
</feature>
<name>A0A2D2D2I4_METT3</name>
<sequence>MRMSRWPFSRRSDFLREQPSTDSRPRSLIGLVAAFALSSGALSADAQAQTAAEWTTAGGTSQGTRYSKLAEITPANVGSLVEEFSYPTGTKGSHQGSPLVVGSVMYVVTPFPNKLIALDLTRPGMALWTFDPRPAGFARGLTCCDIVNRGAAYAKGLVVYTLLDGNVVAVDAKTGKQVWRKKVADPWTGETLNTAPIIVRDKVIFGSSGSEMGIRGSVRALDLATGALVWQAYSTGPDAEVKIDSSFHPFYAKDQGVDRGATTWPGSLWRNGGASSWTWVTYDPALDLIFYGTSQPGTFNPDMRPGENKWAATIFARKPETGQAAWAYQTVPHDNWDYDATSENTVVDLTIGGVKRQVIVNFHKNGFNYILDRATGELVSAKPFANLNWATGVSLTTGLPSVVAAKRTHEGVATNDICPSAFGAKDWEYSTYSPKTKLFYFGAMNLCMNYEALKVNFIASTPIVGASLAMYPGPGGNMGEFVAFDPVAGKRAWTIAEPLPVFGGALSTASGVGFYGTLDRKFKAVDAKTGQLLLSKDLECGVASAPITFSGPDGKQRVAITTGLGFINGGFAGGPCPAGAVFGEDSVAPASPSGRAAIEFGATAAPAAPSTATSGYVHVYKLP</sequence>
<feature type="binding site" evidence="7">
    <location>
        <position position="211"/>
    </location>
    <ligand>
        <name>Ca(2+)</name>
        <dbReference type="ChEBI" id="CHEBI:29108"/>
    </ligand>
</feature>
<dbReference type="InterPro" id="IPR002372">
    <property type="entry name" value="PQQ_rpt_dom"/>
</dbReference>
<protein>
    <submittedName>
        <fullName evidence="10">PQQ-dependent dehydrogenase, methanol/ethanol family</fullName>
    </submittedName>
</protein>
<keyword evidence="2 7" id="KW-0479">Metal-binding</keyword>
<evidence type="ECO:0000313" key="11">
    <source>
        <dbReference type="Proteomes" id="UP000230709"/>
    </source>
</evidence>
<evidence type="ECO:0000256" key="7">
    <source>
        <dbReference type="PIRSR" id="PIRSR617512-3"/>
    </source>
</evidence>
<feature type="disulfide bond" evidence="8">
    <location>
        <begin position="143"/>
        <end position="144"/>
    </location>
</feature>
<dbReference type="KEGG" id="mtw:CQW49_15840"/>
<comment type="similarity">
    <text evidence="1">Belongs to the bacterial PQQ dehydrogenase family.</text>
</comment>
<dbReference type="NCBIfam" id="TIGR03075">
    <property type="entry name" value="PQQ_enz_alc_DH"/>
    <property type="match status" value="1"/>
</dbReference>
<evidence type="ECO:0000256" key="6">
    <source>
        <dbReference type="PIRSR" id="PIRSR617512-2"/>
    </source>
</evidence>
<dbReference type="InterPro" id="IPR017512">
    <property type="entry name" value="PQQ_MeOH/EtOH_DH"/>
</dbReference>